<gene>
    <name evidence="2" type="ORF">TTAC_LOCUS1742</name>
</gene>
<keyword evidence="1" id="KW-0812">Transmembrane</keyword>
<keyword evidence="1" id="KW-1133">Transmembrane helix</keyword>
<proteinExistence type="predicted"/>
<name>A0A0R3WLW7_HYDTA</name>
<evidence type="ECO:0000256" key="1">
    <source>
        <dbReference type="SAM" id="Phobius"/>
    </source>
</evidence>
<keyword evidence="1" id="KW-0472">Membrane</keyword>
<dbReference type="AlphaFoldDB" id="A0A0R3WLW7"/>
<organism evidence="4">
    <name type="scientific">Hydatigena taeniaeformis</name>
    <name type="common">Feline tapeworm</name>
    <name type="synonym">Taenia taeniaeformis</name>
    <dbReference type="NCBI Taxonomy" id="6205"/>
    <lineage>
        <taxon>Eukaryota</taxon>
        <taxon>Metazoa</taxon>
        <taxon>Spiralia</taxon>
        <taxon>Lophotrochozoa</taxon>
        <taxon>Platyhelminthes</taxon>
        <taxon>Cestoda</taxon>
        <taxon>Eucestoda</taxon>
        <taxon>Cyclophyllidea</taxon>
        <taxon>Taeniidae</taxon>
        <taxon>Hydatigera</taxon>
    </lineage>
</organism>
<sequence length="216" mass="24729">MMVAFVICTSLIGFYSLPSVYKHIYPRPHNSSMGILLFNATCILSMSSAVPLQASFLGLATPSFPPVYYSTLNGEFCRPANYPCPQLPLQPLLSPYSTHYLDVFQSDAFSPKESSKPLHYYNLQLQHHEQDPSRVNALWMKWRHPIQYQHHQRTTPLSSTPPTRGLMIVLVYNLGFIAICWRLFRLHVRDLVKVKEHVVSAWVWWLGAAPSNSTPR</sequence>
<accession>A0A0R3WLW7</accession>
<dbReference type="Proteomes" id="UP000274429">
    <property type="component" value="Unassembled WGS sequence"/>
</dbReference>
<evidence type="ECO:0000313" key="4">
    <source>
        <dbReference type="WBParaSite" id="TTAC_0000175501-mRNA-1"/>
    </source>
</evidence>
<dbReference type="EMBL" id="UYWX01000483">
    <property type="protein sequence ID" value="VDM18477.1"/>
    <property type="molecule type" value="Genomic_DNA"/>
</dbReference>
<protein>
    <submittedName>
        <fullName evidence="4">Integral membrane protein</fullName>
    </submittedName>
</protein>
<keyword evidence="3" id="KW-1185">Reference proteome</keyword>
<dbReference type="OrthoDB" id="5596951at2759"/>
<dbReference type="STRING" id="6205.A0A0R3WLW7"/>
<dbReference type="WBParaSite" id="TTAC_0000175501-mRNA-1">
    <property type="protein sequence ID" value="TTAC_0000175501-mRNA-1"/>
    <property type="gene ID" value="TTAC_0000175501"/>
</dbReference>
<reference evidence="4" key="1">
    <citation type="submission" date="2017-02" db="UniProtKB">
        <authorList>
            <consortium name="WormBaseParasite"/>
        </authorList>
    </citation>
    <scope>IDENTIFICATION</scope>
</reference>
<evidence type="ECO:0000313" key="2">
    <source>
        <dbReference type="EMBL" id="VDM18477.1"/>
    </source>
</evidence>
<reference evidence="2 3" key="2">
    <citation type="submission" date="2018-11" db="EMBL/GenBank/DDBJ databases">
        <authorList>
            <consortium name="Pathogen Informatics"/>
        </authorList>
    </citation>
    <scope>NUCLEOTIDE SEQUENCE [LARGE SCALE GENOMIC DNA]</scope>
</reference>
<feature type="transmembrane region" description="Helical" evidence="1">
    <location>
        <begin position="165"/>
        <end position="184"/>
    </location>
</feature>
<evidence type="ECO:0000313" key="3">
    <source>
        <dbReference type="Proteomes" id="UP000274429"/>
    </source>
</evidence>